<dbReference type="EMBL" id="CAJNNV010026328">
    <property type="protein sequence ID" value="CAE8617900.1"/>
    <property type="molecule type" value="Genomic_DNA"/>
</dbReference>
<dbReference type="InterPro" id="IPR036875">
    <property type="entry name" value="Znf_CCHC_sf"/>
</dbReference>
<keyword evidence="1" id="KW-0862">Zinc</keyword>
<protein>
    <recommendedName>
        <fullName evidence="3">CCHC-type domain-containing protein</fullName>
    </recommendedName>
</protein>
<evidence type="ECO:0000256" key="2">
    <source>
        <dbReference type="SAM" id="Phobius"/>
    </source>
</evidence>
<dbReference type="PROSITE" id="PS50158">
    <property type="entry name" value="ZF_CCHC"/>
    <property type="match status" value="2"/>
</dbReference>
<feature type="non-terminal residue" evidence="4">
    <location>
        <position position="804"/>
    </location>
</feature>
<dbReference type="SMART" id="SM00343">
    <property type="entry name" value="ZnF_C2HC"/>
    <property type="match status" value="2"/>
</dbReference>
<keyword evidence="5" id="KW-1185">Reference proteome</keyword>
<dbReference type="Gene3D" id="4.10.60.10">
    <property type="entry name" value="Zinc finger, CCHC-type"/>
    <property type="match status" value="1"/>
</dbReference>
<feature type="domain" description="CCHC-type" evidence="3">
    <location>
        <begin position="568"/>
        <end position="582"/>
    </location>
</feature>
<keyword evidence="1" id="KW-0863">Zinc-finger</keyword>
<dbReference type="Proteomes" id="UP000654075">
    <property type="component" value="Unassembled WGS sequence"/>
</dbReference>
<dbReference type="GO" id="GO:0003676">
    <property type="term" value="F:nucleic acid binding"/>
    <property type="evidence" value="ECO:0007669"/>
    <property type="project" value="InterPro"/>
</dbReference>
<evidence type="ECO:0000313" key="5">
    <source>
        <dbReference type="Proteomes" id="UP000654075"/>
    </source>
</evidence>
<keyword evidence="2" id="KW-0472">Membrane</keyword>
<reference evidence="4" key="1">
    <citation type="submission" date="2021-02" db="EMBL/GenBank/DDBJ databases">
        <authorList>
            <person name="Dougan E. K."/>
            <person name="Rhodes N."/>
            <person name="Thang M."/>
            <person name="Chan C."/>
        </authorList>
    </citation>
    <scope>NUCLEOTIDE SEQUENCE</scope>
</reference>
<gene>
    <name evidence="4" type="ORF">PGLA1383_LOCUS35558</name>
</gene>
<feature type="domain" description="CCHC-type" evidence="3">
    <location>
        <begin position="542"/>
        <end position="557"/>
    </location>
</feature>
<evidence type="ECO:0000256" key="1">
    <source>
        <dbReference type="PROSITE-ProRule" id="PRU00047"/>
    </source>
</evidence>
<dbReference type="OrthoDB" id="196607at2759"/>
<evidence type="ECO:0000313" key="4">
    <source>
        <dbReference type="EMBL" id="CAE8617900.1"/>
    </source>
</evidence>
<sequence length="804" mass="84986">VLYTYAEQRGEHVRLDWSGLELPSERYEPNAMDLLRAFDPVPPVSGFARQHALEVHIAAGVSSADSPIPSSVQPVLNNTIVGDGFAEMVFMLQQTVSEQAAAIQKLEIEMEEEDGDITPLDFAATAAPGTASSAGAPAATAAAATAALVHGGHSASTAAVGAPAAAFSAAPVQFGPSGSAPGGGTPAAAFSAAPVQIGRPGPAMAAGAPSAATAAPVLFGHAGAAPAVGAPAATAAPVLFGHQCPAMTASAFAPSSTAAVGAPVATATLVHDGHIGLIAAVGATVLTGHPGAGPVEGGEPTAAASAMPNFDLLSNLPQVLQNIADSLAILVARSNEADTKRAPNQVPVQESNPDDFEDWDGWGEWEEDAEYPPPDDYYDDEKFNLGAMPSHDEYSWWRYSAYASVIAASALPSKEVQAYLDVTCDPGVSMPDLLRPLPHVGTEGTRIHDKIGLEQYVDRLQRIRFELMGTPDALSEGFLFTLIKDQTEKLLRLQAIYAQWNLTPAASRSLDLLPDTMKRISSERRESEAQKGSAHLITEITCYKCGEFGYLKRDCQSSNTAGGGEKICNNCGKPGHVTADCRGEGGGAFQGNANGAKGNGKGLVECTFCKRKGWRTADTCWLNPASSSYKPDYQTPPVRRYHDIFWLQLLPFIFVDWATTAERSTGADFSARRGTLVGTTIYFDLAANDDGPHVSREELLVKATEAASDLTILFAVPFLIILWGTCVLLSSGFPQARIRQTAHLEVPAFPPRYPPGWAKRWFLGTPRSRWGLDLFAGSCRLTSAFRALGLPVLTPVEISMGFDV</sequence>
<keyword evidence="2" id="KW-1133">Transmembrane helix</keyword>
<dbReference type="GO" id="GO:0008270">
    <property type="term" value="F:zinc ion binding"/>
    <property type="evidence" value="ECO:0007669"/>
    <property type="project" value="UniProtKB-KW"/>
</dbReference>
<organism evidence="4 5">
    <name type="scientific">Polarella glacialis</name>
    <name type="common">Dinoflagellate</name>
    <dbReference type="NCBI Taxonomy" id="89957"/>
    <lineage>
        <taxon>Eukaryota</taxon>
        <taxon>Sar</taxon>
        <taxon>Alveolata</taxon>
        <taxon>Dinophyceae</taxon>
        <taxon>Suessiales</taxon>
        <taxon>Suessiaceae</taxon>
        <taxon>Polarella</taxon>
    </lineage>
</organism>
<dbReference type="InterPro" id="IPR001878">
    <property type="entry name" value="Znf_CCHC"/>
</dbReference>
<accession>A0A813FW95</accession>
<dbReference type="Pfam" id="PF00098">
    <property type="entry name" value="zf-CCHC"/>
    <property type="match status" value="1"/>
</dbReference>
<comment type="caution">
    <text evidence="4">The sequence shown here is derived from an EMBL/GenBank/DDBJ whole genome shotgun (WGS) entry which is preliminary data.</text>
</comment>
<proteinExistence type="predicted"/>
<evidence type="ECO:0000259" key="3">
    <source>
        <dbReference type="PROSITE" id="PS50158"/>
    </source>
</evidence>
<feature type="transmembrane region" description="Helical" evidence="2">
    <location>
        <begin position="710"/>
        <end position="729"/>
    </location>
</feature>
<keyword evidence="1" id="KW-0479">Metal-binding</keyword>
<feature type="non-terminal residue" evidence="4">
    <location>
        <position position="1"/>
    </location>
</feature>
<keyword evidence="2" id="KW-0812">Transmembrane</keyword>
<name>A0A813FW95_POLGL</name>
<dbReference type="AlphaFoldDB" id="A0A813FW95"/>
<dbReference type="SUPFAM" id="SSF57756">
    <property type="entry name" value="Retrovirus zinc finger-like domains"/>
    <property type="match status" value="1"/>
</dbReference>